<comment type="caution">
    <text evidence="2">The sequence shown here is derived from an EMBL/GenBank/DDBJ whole genome shotgun (WGS) entry which is preliminary data.</text>
</comment>
<dbReference type="Proteomes" id="UP000078356">
    <property type="component" value="Unassembled WGS sequence"/>
</dbReference>
<evidence type="ECO:0000256" key="1">
    <source>
        <dbReference type="SAM" id="MobiDB-lite"/>
    </source>
</evidence>
<reference evidence="2 3" key="1">
    <citation type="submission" date="2016-04" db="EMBL/GenBank/DDBJ databases">
        <title>Draft Genome Sequences of Staphylococcus capitis Strain H36, S. capitis Strain H65, S. cohnii Strain H62, S. hominis Strain H69, Mycobacterium iranicum Strain H39, Plantibacter sp. Strain H53, Pseudomonas oryzihabitans Strain H72, and Microbacterium sp. Strain H83, isolated from residential settings.</title>
        <authorList>
            <person name="Lymperopoulou D."/>
            <person name="Adams R.I."/>
            <person name="Lindow S."/>
            <person name="Coil D.A."/>
            <person name="Jospin G."/>
            <person name="Eisen J.A."/>
        </authorList>
    </citation>
    <scope>NUCLEOTIDE SEQUENCE [LARGE SCALE GENOMIC DNA]</scope>
    <source>
        <strain evidence="2 3">H72</strain>
    </source>
</reference>
<dbReference type="RefSeq" id="WP_064308917.1">
    <property type="nucleotide sequence ID" value="NZ_LWCR01000042.1"/>
</dbReference>
<feature type="compositionally biased region" description="Low complexity" evidence="1">
    <location>
        <begin position="54"/>
        <end position="63"/>
    </location>
</feature>
<dbReference type="AlphaFoldDB" id="A0A178LBK2"/>
<feature type="compositionally biased region" description="Polar residues" evidence="1">
    <location>
        <begin position="78"/>
        <end position="87"/>
    </location>
</feature>
<feature type="compositionally biased region" description="Basic and acidic residues" evidence="1">
    <location>
        <begin position="124"/>
        <end position="133"/>
    </location>
</feature>
<protein>
    <submittedName>
        <fullName evidence="2">Termination factor Rho</fullName>
    </submittedName>
</protein>
<dbReference type="EMBL" id="LWCR01000042">
    <property type="protein sequence ID" value="OAN26212.1"/>
    <property type="molecule type" value="Genomic_DNA"/>
</dbReference>
<feature type="region of interest" description="Disordered" evidence="1">
    <location>
        <begin position="1"/>
        <end position="133"/>
    </location>
</feature>
<evidence type="ECO:0000313" key="3">
    <source>
        <dbReference type="Proteomes" id="UP000078356"/>
    </source>
</evidence>
<organism evidence="2 3">
    <name type="scientific">Pseudomonas oryzihabitans</name>
    <dbReference type="NCBI Taxonomy" id="47885"/>
    <lineage>
        <taxon>Bacteria</taxon>
        <taxon>Pseudomonadati</taxon>
        <taxon>Pseudomonadota</taxon>
        <taxon>Gammaproteobacteria</taxon>
        <taxon>Pseudomonadales</taxon>
        <taxon>Pseudomonadaceae</taxon>
        <taxon>Pseudomonas</taxon>
    </lineage>
</organism>
<dbReference type="OrthoDB" id="200313at2"/>
<name>A0A178LBK2_9PSED</name>
<feature type="compositionally biased region" description="Basic and acidic residues" evidence="1">
    <location>
        <begin position="1"/>
        <end position="36"/>
    </location>
</feature>
<feature type="compositionally biased region" description="Basic and acidic residues" evidence="1">
    <location>
        <begin position="103"/>
        <end position="113"/>
    </location>
</feature>
<proteinExistence type="predicted"/>
<evidence type="ECO:0000313" key="2">
    <source>
        <dbReference type="EMBL" id="OAN26212.1"/>
    </source>
</evidence>
<sequence>MPRGDKSKYSDKQERKAEHIEESYEKKGVSKDEAEARAWATVNKQSGGGEKAGSGKAKSGTAKSADRKDSARRAVATKQGQSPNSGRASARHSRTGSTSLSDLTRDELVKKAAEQNVRGRSRMKKDELIRALS</sequence>
<gene>
    <name evidence="2" type="ORF">A4V15_23390</name>
</gene>
<accession>A0A178LBK2</accession>